<dbReference type="PANTHER" id="PTHR35573">
    <property type="entry name" value="PROTEIN CBG22129"/>
    <property type="match status" value="1"/>
</dbReference>
<sequence>MLLTLTFAVCLATVLARCPVPSAVEKGLRFQECRPGQPNYTLKVLNLTVTDLRGSQKYPVDLSQPLMVNIVVANHGRIVRDILSDTTVQVYTSVLWFPCAWRTLPTLGLLSNIRGCVGCPIQQGITKLTMPLYPSTYRAIISMLSSGTAYAVTTVARDGDDPAVELSCLRIEGLIDV</sequence>
<reference evidence="3" key="1">
    <citation type="submission" date="2019-12" db="UniProtKB">
        <authorList>
            <consortium name="WormBaseParasite"/>
        </authorList>
    </citation>
    <scope>IDENTIFICATION</scope>
</reference>
<name>A0A5S6R430_TRIMR</name>
<feature type="chain" id="PRO_5024368572" evidence="1">
    <location>
        <begin position="17"/>
        <end position="177"/>
    </location>
</feature>
<proteinExistence type="predicted"/>
<evidence type="ECO:0000313" key="2">
    <source>
        <dbReference type="Proteomes" id="UP000046395"/>
    </source>
</evidence>
<keyword evidence="1" id="KW-0732">Signal</keyword>
<dbReference type="Proteomes" id="UP000046395">
    <property type="component" value="Unassembled WGS sequence"/>
</dbReference>
<organism evidence="2 3">
    <name type="scientific">Trichuris muris</name>
    <name type="common">Mouse whipworm</name>
    <dbReference type="NCBI Taxonomy" id="70415"/>
    <lineage>
        <taxon>Eukaryota</taxon>
        <taxon>Metazoa</taxon>
        <taxon>Ecdysozoa</taxon>
        <taxon>Nematoda</taxon>
        <taxon>Enoplea</taxon>
        <taxon>Dorylaimia</taxon>
        <taxon>Trichinellida</taxon>
        <taxon>Trichuridae</taxon>
        <taxon>Trichuris</taxon>
    </lineage>
</organism>
<evidence type="ECO:0000313" key="3">
    <source>
        <dbReference type="WBParaSite" id="TMUE_3000013947.1"/>
    </source>
</evidence>
<keyword evidence="2" id="KW-1185">Reference proteome</keyword>
<accession>A0A5S6R430</accession>
<dbReference type="WBParaSite" id="TMUE_3000013947.1">
    <property type="protein sequence ID" value="TMUE_3000013947.1"/>
    <property type="gene ID" value="WBGene00302079"/>
</dbReference>
<feature type="signal peptide" evidence="1">
    <location>
        <begin position="1"/>
        <end position="16"/>
    </location>
</feature>
<protein>
    <submittedName>
        <fullName evidence="3">MD-2-related lipid-recognition domain-containing protein</fullName>
    </submittedName>
</protein>
<evidence type="ECO:0000256" key="1">
    <source>
        <dbReference type="SAM" id="SignalP"/>
    </source>
</evidence>
<dbReference type="AlphaFoldDB" id="A0A5S6R430"/>